<dbReference type="InterPro" id="IPR036514">
    <property type="entry name" value="SGNH_hydro_sf"/>
</dbReference>
<evidence type="ECO:0000313" key="5">
    <source>
        <dbReference type="EMBL" id="QDV09774.1"/>
    </source>
</evidence>
<dbReference type="GO" id="GO:0005975">
    <property type="term" value="P:carbohydrate metabolic process"/>
    <property type="evidence" value="ECO:0007669"/>
    <property type="project" value="InterPro"/>
</dbReference>
<dbReference type="InterPro" id="IPR013830">
    <property type="entry name" value="SGNH_hydro"/>
</dbReference>
<evidence type="ECO:0000313" key="6">
    <source>
        <dbReference type="Proteomes" id="UP000320390"/>
    </source>
</evidence>
<dbReference type="Gene3D" id="3.40.50.1110">
    <property type="entry name" value="SGNH hydrolase"/>
    <property type="match status" value="3"/>
</dbReference>
<keyword evidence="1 5" id="KW-0378">Hydrolase</keyword>
<feature type="domain" description="SGNH hydrolase-type esterase" evidence="4">
    <location>
        <begin position="695"/>
        <end position="865"/>
    </location>
</feature>
<dbReference type="AlphaFoldDB" id="A0A518F0B2"/>
<organism evidence="5 6">
    <name type="scientific">Saltatorellus ferox</name>
    <dbReference type="NCBI Taxonomy" id="2528018"/>
    <lineage>
        <taxon>Bacteria</taxon>
        <taxon>Pseudomonadati</taxon>
        <taxon>Planctomycetota</taxon>
        <taxon>Planctomycetia</taxon>
        <taxon>Planctomycetia incertae sedis</taxon>
        <taxon>Saltatorellus</taxon>
    </lineage>
</organism>
<dbReference type="Proteomes" id="UP000320390">
    <property type="component" value="Chromosome"/>
</dbReference>
<dbReference type="PANTHER" id="PTHR22901">
    <property type="entry name" value="SIALATE O-ACETYLESTERASE"/>
    <property type="match status" value="1"/>
</dbReference>
<dbReference type="PANTHER" id="PTHR22901:SF0">
    <property type="entry name" value="SIALATE O-ACETYLESTERASE"/>
    <property type="match status" value="1"/>
</dbReference>
<name>A0A518F0B2_9BACT</name>
<evidence type="ECO:0000259" key="4">
    <source>
        <dbReference type="Pfam" id="PF13472"/>
    </source>
</evidence>
<keyword evidence="6" id="KW-1185">Reference proteome</keyword>
<proteinExistence type="predicted"/>
<gene>
    <name evidence="5" type="primary">uidA</name>
    <name evidence="5" type="ORF">Poly30_53340</name>
</gene>
<protein>
    <submittedName>
        <fullName evidence="5">Beta-glucuronidase</fullName>
        <ecNumber evidence="5">3.2.1.31</ecNumber>
    </submittedName>
</protein>
<dbReference type="InterPro" id="IPR039329">
    <property type="entry name" value="SIAE"/>
</dbReference>
<accession>A0A518F0B2</accession>
<dbReference type="Pfam" id="PF13472">
    <property type="entry name" value="Lipase_GDSL_2"/>
    <property type="match status" value="1"/>
</dbReference>
<sequence precursor="true">MNHPRLFASFACALFGSTGLALADVTLPAVLGNHGVLQAGETAAIWGWAAPGEAVTVTGSWTTAPAEAVADDEGRWRVEIPLPEPGGPYSITIEGQNRIVLEDMLVGEVWICSGQSNMEMGVGAAADAEREIAAADHPGIRLFRVPQAVSARPLERLSPGAAWTICSPDTIAQGNWGGFSAVGYYFGRRLNAELGVPIGLIHTNWGGTPAESWTPADVLEGLDGYEDRLAERALLADAPEKVEAMNRARLAEWESEVARQDAGYGEPRWYSADLDDSEWATMDLPVNWSETDLRDFDGVVWYRKNVSLPQGWRGKELVLELGPIDDEDRTWVGETQVGEGNVWNAARRYSVPASAAGGESVVVTVRVLDKDGPGGIFGSPDQMALYAADAPGERLSLAGPWRYRVSSDVKAQAPRPELLGVSAYGTPASLYNAMIHPLVPFGIQGAIWYQGEANATAPRRYEPLFRAMIEGWRSAWKQPAFPFYYAQIAPFLYWPGSDSTGVREAQRRTLDHPNVGMVVTSDIGNLHDIHPQNKQDVGLRLANVALAGTYGREVGAVSGPIFRSMQVDGERARLTFDHAEGGLSVRPGTELSSFELAGADGIFLPAEATLEKEEVVLHCSQIPAPVAARYAWSNTSEGNLMNGAGLPASCFSTIWNEEGENRNTALVPMPKWGWWWGRHQEKRALAAKGDVDLVFIGDSITHAWEDAGARETWNRYYGRRRALNLGFSGDRTENVLWRLQNGELDGISPKVAVVMIGTNNTDGVNFPTAHSAEELAEGIVAVCKTIRVLLPNTQILLLAPFPYGETPNPRRATNHAAGQLAAAALAGDERIRFADLSAHFLTEDETIDREIMPDFLHPGPKGQAIWAQAMEPLLSELLGDAPVK</sequence>
<feature type="domain" description="Sialate O-acetylesterase" evidence="3">
    <location>
        <begin position="429"/>
        <end position="544"/>
    </location>
</feature>
<dbReference type="EC" id="3.2.1.31" evidence="5"/>
<feature type="domain" description="Sialate O-acetylesterase" evidence="3">
    <location>
        <begin position="108"/>
        <end position="228"/>
    </location>
</feature>
<reference evidence="5 6" key="1">
    <citation type="submission" date="2019-02" db="EMBL/GenBank/DDBJ databases">
        <title>Deep-cultivation of Planctomycetes and their phenomic and genomic characterization uncovers novel biology.</title>
        <authorList>
            <person name="Wiegand S."/>
            <person name="Jogler M."/>
            <person name="Boedeker C."/>
            <person name="Pinto D."/>
            <person name="Vollmers J."/>
            <person name="Rivas-Marin E."/>
            <person name="Kohn T."/>
            <person name="Peeters S.H."/>
            <person name="Heuer A."/>
            <person name="Rast P."/>
            <person name="Oberbeckmann S."/>
            <person name="Bunk B."/>
            <person name="Jeske O."/>
            <person name="Meyerdierks A."/>
            <person name="Storesund J.E."/>
            <person name="Kallscheuer N."/>
            <person name="Luecker S."/>
            <person name="Lage O.M."/>
            <person name="Pohl T."/>
            <person name="Merkel B.J."/>
            <person name="Hornburger P."/>
            <person name="Mueller R.-W."/>
            <person name="Bruemmer F."/>
            <person name="Labrenz M."/>
            <person name="Spormann A.M."/>
            <person name="Op den Camp H."/>
            <person name="Overmann J."/>
            <person name="Amann R."/>
            <person name="Jetten M.S.M."/>
            <person name="Mascher T."/>
            <person name="Medema M.H."/>
            <person name="Devos D.P."/>
            <person name="Kaster A.-K."/>
            <person name="Ovreas L."/>
            <person name="Rohde M."/>
            <person name="Galperin M.Y."/>
            <person name="Jogler C."/>
        </authorList>
    </citation>
    <scope>NUCLEOTIDE SEQUENCE [LARGE SCALE GENOMIC DNA]</scope>
    <source>
        <strain evidence="5 6">Poly30</strain>
    </source>
</reference>
<evidence type="ECO:0000256" key="2">
    <source>
        <dbReference type="SAM" id="SignalP"/>
    </source>
</evidence>
<dbReference type="GO" id="GO:0004566">
    <property type="term" value="F:beta-glucuronidase activity"/>
    <property type="evidence" value="ECO:0007669"/>
    <property type="project" value="UniProtKB-EC"/>
</dbReference>
<evidence type="ECO:0000259" key="3">
    <source>
        <dbReference type="Pfam" id="PF03629"/>
    </source>
</evidence>
<dbReference type="GO" id="GO:0001681">
    <property type="term" value="F:sialate O-acetylesterase activity"/>
    <property type="evidence" value="ECO:0007669"/>
    <property type="project" value="InterPro"/>
</dbReference>
<dbReference type="SUPFAM" id="SSF49785">
    <property type="entry name" value="Galactose-binding domain-like"/>
    <property type="match status" value="1"/>
</dbReference>
<keyword evidence="2" id="KW-0732">Signal</keyword>
<dbReference type="EMBL" id="CP036434">
    <property type="protein sequence ID" value="QDV09774.1"/>
    <property type="molecule type" value="Genomic_DNA"/>
</dbReference>
<feature type="chain" id="PRO_5021832335" evidence="2">
    <location>
        <begin position="24"/>
        <end position="884"/>
    </location>
</feature>
<feature type="signal peptide" evidence="2">
    <location>
        <begin position="1"/>
        <end position="23"/>
    </location>
</feature>
<keyword evidence="5" id="KW-0326">Glycosidase</keyword>
<evidence type="ECO:0000256" key="1">
    <source>
        <dbReference type="ARBA" id="ARBA00022801"/>
    </source>
</evidence>
<dbReference type="InterPro" id="IPR008979">
    <property type="entry name" value="Galactose-bd-like_sf"/>
</dbReference>
<dbReference type="Pfam" id="PF03629">
    <property type="entry name" value="SASA"/>
    <property type="match status" value="2"/>
</dbReference>
<dbReference type="RefSeq" id="WP_419190688.1">
    <property type="nucleotide sequence ID" value="NZ_CP036434.1"/>
</dbReference>
<dbReference type="InterPro" id="IPR005181">
    <property type="entry name" value="SASA"/>
</dbReference>
<dbReference type="SUPFAM" id="SSF52266">
    <property type="entry name" value="SGNH hydrolase"/>
    <property type="match status" value="2"/>
</dbReference>